<dbReference type="PANTHER" id="PTHR43751:SF2">
    <property type="entry name" value="SULFATASE N-TERMINAL DOMAIN-CONTAINING PROTEIN"/>
    <property type="match status" value="1"/>
</dbReference>
<sequence>MKSFKGAKCRLAILASVLMGVSTATVAAEKPNILVIWGDDIGQSNLSAYTFGLMGYKTPNIDRIAKEGMMFTDYYGEQSCTAGRSTFITGQSVLRTGLSKVGLPGAELGLQAEDVTIAEVLKPMGYATGQFGKNHLGDKDEHLPTAHGFDEFFGNLYHLNAEEEPENIDYPKDPEFRKKFGPRGVIKSYADGKIEDTGPLTRKRMETVDEETLAAAIDFMGRSVKADKPFFVWWNATRMHFRTHVKPELAGSTGISNYADGMVEHDNHVGELLKAVDDLGITDNTIVFYSTDNGPHMNTWPDAGLTPFRGEKNTNWEGAYRVPAMVRWPGKIEPGSVSNEIMHHMDWLPTFAAAAGDDEIKEKLVKGTTVGSTKYKVHLDGYNFLPHLTGKEEQGRREEIFYFTDDGDLAALRYNKWKVVFLEQRSTGTLNIWAEPFTPLRVPKIFNLRMDPYEVADRTSNTYYDWMLDRAFMLVPAQAYVGKYLATFEEFPPRQKAASFSLDQVMEKLQTPQNK</sequence>
<proteinExistence type="predicted"/>
<evidence type="ECO:0000313" key="4">
    <source>
        <dbReference type="Proteomes" id="UP000318242"/>
    </source>
</evidence>
<comment type="caution">
    <text evidence="3">The sequence shown here is derived from an EMBL/GenBank/DDBJ whole genome shotgun (WGS) entry which is preliminary data.</text>
</comment>
<dbReference type="CDD" id="cd16142">
    <property type="entry name" value="ARS_like"/>
    <property type="match status" value="1"/>
</dbReference>
<dbReference type="Gene3D" id="3.40.720.10">
    <property type="entry name" value="Alkaline Phosphatase, subunit A"/>
    <property type="match status" value="1"/>
</dbReference>
<organism evidence="3 4">
    <name type="scientific">Vibrio comitans NBRC 102076</name>
    <dbReference type="NCBI Taxonomy" id="1219078"/>
    <lineage>
        <taxon>Bacteria</taxon>
        <taxon>Pseudomonadati</taxon>
        <taxon>Pseudomonadota</taxon>
        <taxon>Gammaproteobacteria</taxon>
        <taxon>Vibrionales</taxon>
        <taxon>Vibrionaceae</taxon>
        <taxon>Vibrio</taxon>
    </lineage>
</organism>
<keyword evidence="1" id="KW-0732">Signal</keyword>
<dbReference type="SUPFAM" id="SSF53649">
    <property type="entry name" value="Alkaline phosphatase-like"/>
    <property type="match status" value="1"/>
</dbReference>
<reference evidence="3 4" key="1">
    <citation type="submission" date="2019-06" db="EMBL/GenBank/DDBJ databases">
        <title>Whole genome shotgun sequence of Vibrio comitans NBRC 102076.</title>
        <authorList>
            <person name="Hosoyama A."/>
            <person name="Uohara A."/>
            <person name="Ohji S."/>
            <person name="Ichikawa N."/>
        </authorList>
    </citation>
    <scope>NUCLEOTIDE SEQUENCE [LARGE SCALE GENOMIC DNA]</scope>
    <source>
        <strain evidence="3 4">NBRC 102076</strain>
    </source>
</reference>
<protein>
    <submittedName>
        <fullName evidence="3">Arylsulfatase</fullName>
    </submittedName>
</protein>
<dbReference type="InterPro" id="IPR000917">
    <property type="entry name" value="Sulfatase_N"/>
</dbReference>
<dbReference type="RefSeq" id="WP_141272843.1">
    <property type="nucleotide sequence ID" value="NZ_BJLH01000018.1"/>
</dbReference>
<dbReference type="Pfam" id="PF00884">
    <property type="entry name" value="Sulfatase"/>
    <property type="match status" value="1"/>
</dbReference>
<dbReference type="PANTHER" id="PTHR43751">
    <property type="entry name" value="SULFATASE"/>
    <property type="match status" value="1"/>
</dbReference>
<keyword evidence="4" id="KW-1185">Reference proteome</keyword>
<dbReference type="InterPro" id="IPR017850">
    <property type="entry name" value="Alkaline_phosphatase_core_sf"/>
</dbReference>
<accession>A0A4Y3IU24</accession>
<gene>
    <name evidence="3" type="primary">aslA</name>
    <name evidence="3" type="ORF">VCO01S_34330</name>
</gene>
<dbReference type="Proteomes" id="UP000318242">
    <property type="component" value="Unassembled WGS sequence"/>
</dbReference>
<dbReference type="InterPro" id="IPR052701">
    <property type="entry name" value="GAG_Ulvan_Degrading_Sulfatases"/>
</dbReference>
<dbReference type="Gene3D" id="3.30.1120.10">
    <property type="match status" value="1"/>
</dbReference>
<name>A0A4Y3IU24_9VIBR</name>
<dbReference type="AlphaFoldDB" id="A0A4Y3IU24"/>
<evidence type="ECO:0000259" key="2">
    <source>
        <dbReference type="Pfam" id="PF00884"/>
    </source>
</evidence>
<dbReference type="EMBL" id="BJLH01000018">
    <property type="protein sequence ID" value="GEA62240.1"/>
    <property type="molecule type" value="Genomic_DNA"/>
</dbReference>
<feature type="chain" id="PRO_5021438395" evidence="1">
    <location>
        <begin position="28"/>
        <end position="515"/>
    </location>
</feature>
<feature type="domain" description="Sulfatase N-terminal" evidence="2">
    <location>
        <begin position="31"/>
        <end position="356"/>
    </location>
</feature>
<dbReference type="OrthoDB" id="9803751at2"/>
<feature type="signal peptide" evidence="1">
    <location>
        <begin position="1"/>
        <end position="27"/>
    </location>
</feature>
<evidence type="ECO:0000256" key="1">
    <source>
        <dbReference type="SAM" id="SignalP"/>
    </source>
</evidence>
<evidence type="ECO:0000313" key="3">
    <source>
        <dbReference type="EMBL" id="GEA62240.1"/>
    </source>
</evidence>